<dbReference type="OMA" id="SWFTQEQ"/>
<accession>A0A7R8YN41</accession>
<dbReference type="FunCoup" id="A0A7R8YN41">
    <property type="interactions" value="107"/>
</dbReference>
<evidence type="ECO:0000313" key="3">
    <source>
        <dbReference type="Proteomes" id="UP000594454"/>
    </source>
</evidence>
<dbReference type="OrthoDB" id="8190180at2759"/>
<dbReference type="InParanoid" id="A0A7R8YN41"/>
<name>A0A7R8YN41_HERIL</name>
<dbReference type="AlphaFoldDB" id="A0A7R8YN41"/>
<keyword evidence="1" id="KW-0732">Signal</keyword>
<dbReference type="EMBL" id="LR899009">
    <property type="protein sequence ID" value="CAD7078060.1"/>
    <property type="molecule type" value="Genomic_DNA"/>
</dbReference>
<keyword evidence="3" id="KW-1185">Reference proteome</keyword>
<evidence type="ECO:0000313" key="2">
    <source>
        <dbReference type="EMBL" id="CAD7078060.1"/>
    </source>
</evidence>
<reference evidence="2 3" key="1">
    <citation type="submission" date="2020-11" db="EMBL/GenBank/DDBJ databases">
        <authorList>
            <person name="Wallbank WR R."/>
            <person name="Pardo Diaz C."/>
            <person name="Kozak K."/>
            <person name="Martin S."/>
            <person name="Jiggins C."/>
            <person name="Moest M."/>
            <person name="Warren A I."/>
            <person name="Generalovic N T."/>
            <person name="Byers J.R.P. K."/>
            <person name="Montejo-Kovacevich G."/>
            <person name="Yen C E."/>
        </authorList>
    </citation>
    <scope>NUCLEOTIDE SEQUENCE [LARGE SCALE GENOMIC DNA]</scope>
</reference>
<evidence type="ECO:0008006" key="4">
    <source>
        <dbReference type="Google" id="ProtNLM"/>
    </source>
</evidence>
<evidence type="ECO:0000256" key="1">
    <source>
        <dbReference type="SAM" id="SignalP"/>
    </source>
</evidence>
<gene>
    <name evidence="2" type="ORF">HERILL_LOCUS1352</name>
</gene>
<proteinExistence type="predicted"/>
<sequence length="73" mass="7998">MAFKNGLAIAFLGLLLIMAFAVESQATYRKPPFNGSIFGKRNSVDYDPNGKAISAMCEIALEACQSWLPQDKK</sequence>
<feature type="chain" id="PRO_5031386632" description="SIFamide" evidence="1">
    <location>
        <begin position="22"/>
        <end position="73"/>
    </location>
</feature>
<protein>
    <recommendedName>
        <fullName evidence="4">SIFamide</fullName>
    </recommendedName>
</protein>
<organism evidence="2 3">
    <name type="scientific">Hermetia illucens</name>
    <name type="common">Black soldier fly</name>
    <dbReference type="NCBI Taxonomy" id="343691"/>
    <lineage>
        <taxon>Eukaryota</taxon>
        <taxon>Metazoa</taxon>
        <taxon>Ecdysozoa</taxon>
        <taxon>Arthropoda</taxon>
        <taxon>Hexapoda</taxon>
        <taxon>Insecta</taxon>
        <taxon>Pterygota</taxon>
        <taxon>Neoptera</taxon>
        <taxon>Endopterygota</taxon>
        <taxon>Diptera</taxon>
        <taxon>Brachycera</taxon>
        <taxon>Stratiomyomorpha</taxon>
        <taxon>Stratiomyidae</taxon>
        <taxon>Hermetiinae</taxon>
        <taxon>Hermetia</taxon>
    </lineage>
</organism>
<feature type="signal peptide" evidence="1">
    <location>
        <begin position="1"/>
        <end position="21"/>
    </location>
</feature>
<dbReference type="Proteomes" id="UP000594454">
    <property type="component" value="Chromosome 1"/>
</dbReference>